<accession>A0A1E5JNB6</accession>
<evidence type="ECO:0000313" key="2">
    <source>
        <dbReference type="Proteomes" id="UP000095229"/>
    </source>
</evidence>
<reference evidence="1 2" key="1">
    <citation type="submission" date="2016-02" db="EMBL/GenBank/DDBJ databases">
        <title>Secondary metabolites in Legionella.</title>
        <authorList>
            <person name="Tobias N.J."/>
            <person name="Bode H.B."/>
        </authorList>
    </citation>
    <scope>NUCLEOTIDE SEQUENCE [LARGE SCALE GENOMIC DNA]</scope>
    <source>
        <strain evidence="1 2">DSM 19216</strain>
    </source>
</reference>
<organism evidence="1 2">
    <name type="scientific">Legionella parisiensis</name>
    <dbReference type="NCBI Taxonomy" id="45071"/>
    <lineage>
        <taxon>Bacteria</taxon>
        <taxon>Pseudomonadati</taxon>
        <taxon>Pseudomonadota</taxon>
        <taxon>Gammaproteobacteria</taxon>
        <taxon>Legionellales</taxon>
        <taxon>Legionellaceae</taxon>
        <taxon>Legionella</taxon>
    </lineage>
</organism>
<sequence>MTTQIKLNKSSLSLEQRNLKNYQRFLPSLELKEKIIIRTHSN</sequence>
<evidence type="ECO:0000313" key="1">
    <source>
        <dbReference type="EMBL" id="OEH46019.1"/>
    </source>
</evidence>
<name>A0A1E5JNB6_9GAMM</name>
<dbReference type="Proteomes" id="UP000095229">
    <property type="component" value="Unassembled WGS sequence"/>
</dbReference>
<dbReference type="EMBL" id="LSOG01000081">
    <property type="protein sequence ID" value="OEH46019.1"/>
    <property type="molecule type" value="Genomic_DNA"/>
</dbReference>
<gene>
    <name evidence="1" type="ORF">lpari_02997</name>
</gene>
<dbReference type="PATRIC" id="fig|45071.7.peg.3208"/>
<keyword evidence="2" id="KW-1185">Reference proteome</keyword>
<proteinExistence type="predicted"/>
<protein>
    <submittedName>
        <fullName evidence="1">Uncharacterized protein</fullName>
    </submittedName>
</protein>
<comment type="caution">
    <text evidence="1">The sequence shown here is derived from an EMBL/GenBank/DDBJ whole genome shotgun (WGS) entry which is preliminary data.</text>
</comment>
<dbReference type="AlphaFoldDB" id="A0A1E5JNB6"/>